<dbReference type="InterPro" id="IPR051803">
    <property type="entry name" value="TA_system_RelE-like_toxin"/>
</dbReference>
<gene>
    <name evidence="3" type="ORF">RHSP_06789</name>
</gene>
<protein>
    <recommendedName>
        <fullName evidence="5">Plasmid stabilization system</fullName>
    </recommendedName>
</protein>
<dbReference type="Pfam" id="PF05016">
    <property type="entry name" value="ParE_toxin"/>
    <property type="match status" value="1"/>
</dbReference>
<comment type="similarity">
    <text evidence="1">Belongs to the RelE toxin family.</text>
</comment>
<sequence length="107" mass="12605">MPYQVLFTEDAERDLEDLYRFLATRDNVQTAERILGEIEEACLGLEDLPTRGNVPKELVGLGIADYRELHHKPWRMIYRIIGEDVVVYCIADGRRDMHSFLERRLLR</sequence>
<comment type="caution">
    <text evidence="3">The sequence shown here is derived from an EMBL/GenBank/DDBJ whole genome shotgun (WGS) entry which is preliminary data.</text>
</comment>
<dbReference type="InterPro" id="IPR035093">
    <property type="entry name" value="RelE/ParE_toxin_dom_sf"/>
</dbReference>
<evidence type="ECO:0000313" key="3">
    <source>
        <dbReference type="EMBL" id="ENN85558.1"/>
    </source>
</evidence>
<dbReference type="NCBIfam" id="TIGR02385">
    <property type="entry name" value="RelE_StbE"/>
    <property type="match status" value="1"/>
</dbReference>
<evidence type="ECO:0008006" key="5">
    <source>
        <dbReference type="Google" id="ProtNLM"/>
    </source>
</evidence>
<reference evidence="3 4" key="1">
    <citation type="journal article" date="2012" name="BMC Genomics">
        <title>Genomic basis of broad host range and environmental adaptability of Rhizobium tropici CIAT 899 and Rhizobium sp. PRF 81 which are used in inoculants for common bean (Phaseolus vulgaris L.).</title>
        <authorList>
            <person name="Ormeno-Orrillo E."/>
            <person name="Menna P."/>
            <person name="Almeida L.G."/>
            <person name="Ollero F.J."/>
            <person name="Nicolas M.F."/>
            <person name="Pains Rodrigues E."/>
            <person name="Shigueyoshi Nakatani A."/>
            <person name="Silva Batista J.S."/>
            <person name="Oliveira Chueire L.M."/>
            <person name="Souza R.C."/>
            <person name="Ribeiro Vasconcelos A.T."/>
            <person name="Megias M."/>
            <person name="Hungria M."/>
            <person name="Martinez-Romero E."/>
        </authorList>
    </citation>
    <scope>NUCLEOTIDE SEQUENCE [LARGE SCALE GENOMIC DNA]</scope>
    <source>
        <strain evidence="3 4">PRF 81</strain>
    </source>
</reference>
<dbReference type="AlphaFoldDB" id="N6U5M6"/>
<dbReference type="OrthoDB" id="9798046at2"/>
<dbReference type="STRING" id="363754.RHSP_06789"/>
<name>N6U5M6_9HYPH</name>
<keyword evidence="4" id="KW-1185">Reference proteome</keyword>
<dbReference type="PANTHER" id="PTHR33755:SF6">
    <property type="entry name" value="PLASMID STABILIZATION SYSTEM PROTEIN"/>
    <property type="match status" value="1"/>
</dbReference>
<dbReference type="Proteomes" id="UP000012429">
    <property type="component" value="Unassembled WGS sequence"/>
</dbReference>
<accession>N6U5M6</accession>
<proteinExistence type="inferred from homology"/>
<evidence type="ECO:0000256" key="1">
    <source>
        <dbReference type="ARBA" id="ARBA00006226"/>
    </source>
</evidence>
<dbReference type="EMBL" id="AQHN01000083">
    <property type="protein sequence ID" value="ENN85558.1"/>
    <property type="molecule type" value="Genomic_DNA"/>
</dbReference>
<dbReference type="SUPFAM" id="SSF143011">
    <property type="entry name" value="RelE-like"/>
    <property type="match status" value="1"/>
</dbReference>
<dbReference type="Gene3D" id="3.30.2310.20">
    <property type="entry name" value="RelE-like"/>
    <property type="match status" value="1"/>
</dbReference>
<keyword evidence="2" id="KW-1277">Toxin-antitoxin system</keyword>
<dbReference type="PATRIC" id="fig|363754.4.peg.4820"/>
<dbReference type="RefSeq" id="WP_004123821.1">
    <property type="nucleotide sequence ID" value="NZ_AQHN01000083.1"/>
</dbReference>
<evidence type="ECO:0000313" key="4">
    <source>
        <dbReference type="Proteomes" id="UP000012429"/>
    </source>
</evidence>
<evidence type="ECO:0000256" key="2">
    <source>
        <dbReference type="ARBA" id="ARBA00022649"/>
    </source>
</evidence>
<dbReference type="PANTHER" id="PTHR33755">
    <property type="entry name" value="TOXIN PARE1-RELATED"/>
    <property type="match status" value="1"/>
</dbReference>
<dbReference type="InterPro" id="IPR007712">
    <property type="entry name" value="RelE/ParE_toxin"/>
</dbReference>
<organism evidence="3 4">
    <name type="scientific">Rhizobium freirei PRF 81</name>
    <dbReference type="NCBI Taxonomy" id="363754"/>
    <lineage>
        <taxon>Bacteria</taxon>
        <taxon>Pseudomonadati</taxon>
        <taxon>Pseudomonadota</taxon>
        <taxon>Alphaproteobacteria</taxon>
        <taxon>Hyphomicrobiales</taxon>
        <taxon>Rhizobiaceae</taxon>
        <taxon>Rhizobium/Agrobacterium group</taxon>
        <taxon>Rhizobium</taxon>
    </lineage>
</organism>